<dbReference type="PANTHER" id="PTHR30032:SF4">
    <property type="entry name" value="AMIDASE ENHANCER"/>
    <property type="match status" value="1"/>
</dbReference>
<dbReference type="InterPro" id="IPR013693">
    <property type="entry name" value="SpoIID/LytB_N"/>
</dbReference>
<feature type="transmembrane region" description="Helical" evidence="1">
    <location>
        <begin position="21"/>
        <end position="52"/>
    </location>
</feature>
<evidence type="ECO:0000313" key="3">
    <source>
        <dbReference type="EMBL" id="HIU95341.1"/>
    </source>
</evidence>
<keyword evidence="1" id="KW-0472">Membrane</keyword>
<name>A0A9D1N657_9FIRM</name>
<reference evidence="3" key="2">
    <citation type="journal article" date="2021" name="PeerJ">
        <title>Extensive microbial diversity within the chicken gut microbiome revealed by metagenomics and culture.</title>
        <authorList>
            <person name="Gilroy R."/>
            <person name="Ravi A."/>
            <person name="Getino M."/>
            <person name="Pursley I."/>
            <person name="Horton D.L."/>
            <person name="Alikhan N.F."/>
            <person name="Baker D."/>
            <person name="Gharbi K."/>
            <person name="Hall N."/>
            <person name="Watson M."/>
            <person name="Adriaenssens E.M."/>
            <person name="Foster-Nyarko E."/>
            <person name="Jarju S."/>
            <person name="Secka A."/>
            <person name="Antonio M."/>
            <person name="Oren A."/>
            <person name="Chaudhuri R.R."/>
            <person name="La Ragione R."/>
            <person name="Hildebrand F."/>
            <person name="Pallen M.J."/>
        </authorList>
    </citation>
    <scope>NUCLEOTIDE SEQUENCE</scope>
    <source>
        <strain evidence="3">ChiSjej4B22-8349</strain>
    </source>
</reference>
<dbReference type="AlphaFoldDB" id="A0A9D1N657"/>
<proteinExistence type="predicted"/>
<sequence length="360" mass="39775">MKFINRNNRKLKKHLKKLSGSIRHVLAVPFLVPVLLTIISACILLIITPYFLTKLPHHEDMPKKTLIPQADFQLAEVPETIDVYRTDSGKTEQIDFEDYIKGVVSGEMPSEFHLEALKAQAVAARTYSLARVLRAQESGNPQAHPGAPLCDSTHCQVYRSETELAQLKGDQWMNDGWKKICRAVNDTEGQLLYYRGQLVEQALFHSSSGGKTENSEDVFASAVPYLVSVDSPYEKEATHQNESHSFTTDQLASALMSAYPDVSFGAITPSSIKILDRSSGDRVKEIQIGNATLTGRQIREALDLPSANFTVNISGDTVTFTSNGSGHGVGMSQYGADGMAEKGYDYKEILSHYYSGTEVY</sequence>
<dbReference type="GO" id="GO:0030288">
    <property type="term" value="C:outer membrane-bounded periplasmic space"/>
    <property type="evidence" value="ECO:0007669"/>
    <property type="project" value="TreeGrafter"/>
</dbReference>
<accession>A0A9D1N657</accession>
<dbReference type="GO" id="GO:0030435">
    <property type="term" value="P:sporulation resulting in formation of a cellular spore"/>
    <property type="evidence" value="ECO:0007669"/>
    <property type="project" value="InterPro"/>
</dbReference>
<dbReference type="InterPro" id="IPR014225">
    <property type="entry name" value="Spore_II_D_firmicutes"/>
</dbReference>
<dbReference type="InterPro" id="IPR051922">
    <property type="entry name" value="Bact_Sporulation_Assoc"/>
</dbReference>
<dbReference type="PANTHER" id="PTHR30032">
    <property type="entry name" value="N-ACETYLMURAMOYL-L-ALANINE AMIDASE-RELATED"/>
    <property type="match status" value="1"/>
</dbReference>
<reference evidence="3" key="1">
    <citation type="submission" date="2020-10" db="EMBL/GenBank/DDBJ databases">
        <authorList>
            <person name="Gilroy R."/>
        </authorList>
    </citation>
    <scope>NUCLEOTIDE SEQUENCE</scope>
    <source>
        <strain evidence="3">ChiSjej4B22-8349</strain>
    </source>
</reference>
<protein>
    <submittedName>
        <fullName evidence="3">Stage II sporulation protein D</fullName>
    </submittedName>
</protein>
<dbReference type="EMBL" id="DVOB01000031">
    <property type="protein sequence ID" value="HIU95341.1"/>
    <property type="molecule type" value="Genomic_DNA"/>
</dbReference>
<evidence type="ECO:0000259" key="2">
    <source>
        <dbReference type="Pfam" id="PF08486"/>
    </source>
</evidence>
<gene>
    <name evidence="3" type="primary">spoIID</name>
    <name evidence="3" type="ORF">IAD25_01325</name>
</gene>
<dbReference type="Proteomes" id="UP000824130">
    <property type="component" value="Unassembled WGS sequence"/>
</dbReference>
<dbReference type="NCBIfam" id="TIGR02669">
    <property type="entry name" value="SpoIID_LytB"/>
    <property type="match status" value="1"/>
</dbReference>
<keyword evidence="1" id="KW-1133">Transmembrane helix</keyword>
<comment type="caution">
    <text evidence="3">The sequence shown here is derived from an EMBL/GenBank/DDBJ whole genome shotgun (WGS) entry which is preliminary data.</text>
</comment>
<evidence type="ECO:0000313" key="4">
    <source>
        <dbReference type="Proteomes" id="UP000824130"/>
    </source>
</evidence>
<feature type="domain" description="Sporulation stage II protein D amidase enhancer LytB N-terminal" evidence="2">
    <location>
        <begin position="86"/>
        <end position="194"/>
    </location>
</feature>
<evidence type="ECO:0000256" key="1">
    <source>
        <dbReference type="SAM" id="Phobius"/>
    </source>
</evidence>
<dbReference type="Pfam" id="PF08486">
    <property type="entry name" value="SpoIID"/>
    <property type="match status" value="1"/>
</dbReference>
<dbReference type="NCBIfam" id="TIGR02870">
    <property type="entry name" value="spore_II_D"/>
    <property type="match status" value="1"/>
</dbReference>
<organism evidence="3 4">
    <name type="scientific">Candidatus Allocopromorpha excrementipullorum</name>
    <dbReference type="NCBI Taxonomy" id="2840743"/>
    <lineage>
        <taxon>Bacteria</taxon>
        <taxon>Bacillati</taxon>
        <taxon>Bacillota</taxon>
        <taxon>Clostridia</taxon>
        <taxon>Eubacteriales</taxon>
        <taxon>Eubacteriaceae</taxon>
        <taxon>Eubacteriaceae incertae sedis</taxon>
        <taxon>Candidatus Allocopromorpha</taxon>
    </lineage>
</organism>
<dbReference type="InterPro" id="IPR013486">
    <property type="entry name" value="SpoIID/LytB"/>
</dbReference>
<keyword evidence="1" id="KW-0812">Transmembrane</keyword>